<protein>
    <submittedName>
        <fullName evidence="3">Uncharacterized protein</fullName>
    </submittedName>
</protein>
<dbReference type="EMBL" id="MU155247">
    <property type="protein sequence ID" value="KAF9477933.1"/>
    <property type="molecule type" value="Genomic_DNA"/>
</dbReference>
<feature type="compositionally biased region" description="Low complexity" evidence="2">
    <location>
        <begin position="48"/>
        <end position="67"/>
    </location>
</feature>
<comment type="caution">
    <text evidence="3">The sequence shown here is derived from an EMBL/GenBank/DDBJ whole genome shotgun (WGS) entry which is preliminary data.</text>
</comment>
<name>A0A9P5YY61_9AGAR</name>
<gene>
    <name evidence="3" type="ORF">BDN70DRAFT_896145</name>
</gene>
<proteinExistence type="predicted"/>
<sequence>MAPRPSPAHMPPLPDLDNLSDSDWLDIASGRDSDDNDSLSDSDRDEISSLPRSRRSSISNDDSMSSDVEAWEGFVSDAGEEHVTGMYPMPLPSPPGAEPVFIPGPTDSAVDPAIAEEEQRVREALDQSFVGTLSASRSSTGAGTSTHTSIRDLRLSFPDPLTSSRNDLNRSFETVSSPTETSVTCSTDADSQVAEPAPLTVGAPLLEDPGLFITPAVQHQHHEVAQHIEDNALDIVLYGSSSEVKWKFLQDLIEKAAITSGHVLMDSFREDAQTQTLRLIKDTEGFTPFFNVINASDRTLEIVAKAETDDFGTATRRSLAIVYLPTPQLPILSWHSSYLPVLVPSVTELDHEMMAQAAEDDWDLLGVPANKMIKLGYNKSPVLDANELTSIDSTHVYEVLRNIGNDTKKIAALKPLTEHVKSMNAVTLFALMSIIMGFAFNTSFRSSTPAPTPTVNGPLSNNGHVWSFFAPQPNRSILAPSTALQNTKSDVSPSLKDMAVSVFNPGSTSLSMTIPASSKSLSMTGSSSNAIVEMTTTSPVAKCQHCAEKPLSTDVVLRSTVATSLSASPRPEAVVASRSGSASTILLAAADRAAGIPKSTVATVASAAAVSLKLNSAVSNVLDATSKRLAEAMGSDLTELAEAADDLLDSVIRQSKGKARAFGEQIQNLNEEVVARNERAKQRARELKKMGGELMREARKEFAQRTVKAKKRAKALRKSVVDGGTEAWKTYEQAQVSLEAVLAEKKRDKKSRGRKIKDDAENVDVKGCERRERSQARWARRAEGKARMDGKGVCV</sequence>
<evidence type="ECO:0000256" key="1">
    <source>
        <dbReference type="SAM" id="Coils"/>
    </source>
</evidence>
<accession>A0A9P5YY61</accession>
<feature type="compositionally biased region" description="Pro residues" evidence="2">
    <location>
        <begin position="1"/>
        <end position="14"/>
    </location>
</feature>
<reference evidence="3" key="1">
    <citation type="submission" date="2020-11" db="EMBL/GenBank/DDBJ databases">
        <authorList>
            <consortium name="DOE Joint Genome Institute"/>
            <person name="Ahrendt S."/>
            <person name="Riley R."/>
            <person name="Andreopoulos W."/>
            <person name="Labutti K."/>
            <person name="Pangilinan J."/>
            <person name="Ruiz-Duenas F.J."/>
            <person name="Barrasa J.M."/>
            <person name="Sanchez-Garcia M."/>
            <person name="Camarero S."/>
            <person name="Miyauchi S."/>
            <person name="Serrano A."/>
            <person name="Linde D."/>
            <person name="Babiker R."/>
            <person name="Drula E."/>
            <person name="Ayuso-Fernandez I."/>
            <person name="Pacheco R."/>
            <person name="Padilla G."/>
            <person name="Ferreira P."/>
            <person name="Barriuso J."/>
            <person name="Kellner H."/>
            <person name="Castanera R."/>
            <person name="Alfaro M."/>
            <person name="Ramirez L."/>
            <person name="Pisabarro A.G."/>
            <person name="Kuo A."/>
            <person name="Tritt A."/>
            <person name="Lipzen A."/>
            <person name="He G."/>
            <person name="Yan M."/>
            <person name="Ng V."/>
            <person name="Cullen D."/>
            <person name="Martin F."/>
            <person name="Rosso M.-N."/>
            <person name="Henrissat B."/>
            <person name="Hibbett D."/>
            <person name="Martinez A.T."/>
            <person name="Grigoriev I.V."/>
        </authorList>
    </citation>
    <scope>NUCLEOTIDE SEQUENCE</scope>
    <source>
        <strain evidence="3">CIRM-BRFM 674</strain>
    </source>
</reference>
<dbReference type="OrthoDB" id="3256495at2759"/>
<dbReference type="Proteomes" id="UP000807469">
    <property type="component" value="Unassembled WGS sequence"/>
</dbReference>
<feature type="region of interest" description="Disordered" evidence="2">
    <location>
        <begin position="173"/>
        <end position="193"/>
    </location>
</feature>
<feature type="region of interest" description="Disordered" evidence="2">
    <location>
        <begin position="1"/>
        <end position="69"/>
    </location>
</feature>
<keyword evidence="4" id="KW-1185">Reference proteome</keyword>
<feature type="compositionally biased region" description="Low complexity" evidence="2">
    <location>
        <begin position="173"/>
        <end position="187"/>
    </location>
</feature>
<evidence type="ECO:0000256" key="2">
    <source>
        <dbReference type="SAM" id="MobiDB-lite"/>
    </source>
</evidence>
<organism evidence="3 4">
    <name type="scientific">Pholiota conissans</name>
    <dbReference type="NCBI Taxonomy" id="109636"/>
    <lineage>
        <taxon>Eukaryota</taxon>
        <taxon>Fungi</taxon>
        <taxon>Dikarya</taxon>
        <taxon>Basidiomycota</taxon>
        <taxon>Agaricomycotina</taxon>
        <taxon>Agaricomycetes</taxon>
        <taxon>Agaricomycetidae</taxon>
        <taxon>Agaricales</taxon>
        <taxon>Agaricineae</taxon>
        <taxon>Strophariaceae</taxon>
        <taxon>Pholiota</taxon>
    </lineage>
</organism>
<feature type="region of interest" description="Disordered" evidence="2">
    <location>
        <begin position="767"/>
        <end position="795"/>
    </location>
</feature>
<feature type="coiled-coil region" evidence="1">
    <location>
        <begin position="652"/>
        <end position="697"/>
    </location>
</feature>
<keyword evidence="1" id="KW-0175">Coiled coil</keyword>
<evidence type="ECO:0000313" key="4">
    <source>
        <dbReference type="Proteomes" id="UP000807469"/>
    </source>
</evidence>
<evidence type="ECO:0000313" key="3">
    <source>
        <dbReference type="EMBL" id="KAF9477933.1"/>
    </source>
</evidence>
<dbReference type="AlphaFoldDB" id="A0A9P5YY61"/>